<dbReference type="Proteomes" id="UP000762676">
    <property type="component" value="Unassembled WGS sequence"/>
</dbReference>
<proteinExistence type="predicted"/>
<organism evidence="1 2">
    <name type="scientific">Elysia marginata</name>
    <dbReference type="NCBI Taxonomy" id="1093978"/>
    <lineage>
        <taxon>Eukaryota</taxon>
        <taxon>Metazoa</taxon>
        <taxon>Spiralia</taxon>
        <taxon>Lophotrochozoa</taxon>
        <taxon>Mollusca</taxon>
        <taxon>Gastropoda</taxon>
        <taxon>Heterobranchia</taxon>
        <taxon>Euthyneura</taxon>
        <taxon>Panpulmonata</taxon>
        <taxon>Sacoglossa</taxon>
        <taxon>Placobranchoidea</taxon>
        <taxon>Plakobranchidae</taxon>
        <taxon>Elysia</taxon>
    </lineage>
</organism>
<sequence>MTTVSTSFHLINKESIRNMNDKVKYQILPADPSANYLGITLDRRLTYFNDLKGCADKTEKKNLYLEEANKNNIKSFSYCLDKIYIPWHSATELQNTMPWAWCTFKSHTNLRWKSNLKIQ</sequence>
<name>A0AAV4EU55_9GAST</name>
<comment type="caution">
    <text evidence="1">The sequence shown here is derived from an EMBL/GenBank/DDBJ whole genome shotgun (WGS) entry which is preliminary data.</text>
</comment>
<evidence type="ECO:0000313" key="2">
    <source>
        <dbReference type="Proteomes" id="UP000762676"/>
    </source>
</evidence>
<dbReference type="EMBL" id="BMAT01010983">
    <property type="protein sequence ID" value="GFR64397.1"/>
    <property type="molecule type" value="Genomic_DNA"/>
</dbReference>
<accession>A0AAV4EU55</accession>
<dbReference type="AlphaFoldDB" id="A0AAV4EU55"/>
<protein>
    <submittedName>
        <fullName evidence="1">Uncharacterized protein</fullName>
    </submittedName>
</protein>
<gene>
    <name evidence="1" type="ORF">ElyMa_005506100</name>
</gene>
<keyword evidence="2" id="KW-1185">Reference proteome</keyword>
<reference evidence="1 2" key="1">
    <citation type="journal article" date="2021" name="Elife">
        <title>Chloroplast acquisition without the gene transfer in kleptoplastic sea slugs, Plakobranchus ocellatus.</title>
        <authorList>
            <person name="Maeda T."/>
            <person name="Takahashi S."/>
            <person name="Yoshida T."/>
            <person name="Shimamura S."/>
            <person name="Takaki Y."/>
            <person name="Nagai Y."/>
            <person name="Toyoda A."/>
            <person name="Suzuki Y."/>
            <person name="Arimoto A."/>
            <person name="Ishii H."/>
            <person name="Satoh N."/>
            <person name="Nishiyama T."/>
            <person name="Hasebe M."/>
            <person name="Maruyama T."/>
            <person name="Minagawa J."/>
            <person name="Obokata J."/>
            <person name="Shigenobu S."/>
        </authorList>
    </citation>
    <scope>NUCLEOTIDE SEQUENCE [LARGE SCALE GENOMIC DNA]</scope>
</reference>
<evidence type="ECO:0000313" key="1">
    <source>
        <dbReference type="EMBL" id="GFR64397.1"/>
    </source>
</evidence>